<dbReference type="AlphaFoldDB" id="A0A1S8WIR9"/>
<gene>
    <name evidence="1" type="ORF">X801_09883</name>
</gene>
<reference evidence="1 2" key="1">
    <citation type="submission" date="2015-03" db="EMBL/GenBank/DDBJ databases">
        <title>Draft genome of the nematode, Opisthorchis viverrini.</title>
        <authorList>
            <person name="Mitreva M."/>
        </authorList>
    </citation>
    <scope>NUCLEOTIDE SEQUENCE [LARGE SCALE GENOMIC DNA]</scope>
    <source>
        <strain evidence="1">Khon Kaen</strain>
    </source>
</reference>
<keyword evidence="2" id="KW-1185">Reference proteome</keyword>
<protein>
    <submittedName>
        <fullName evidence="1">Uncharacterized protein</fullName>
    </submittedName>
</protein>
<evidence type="ECO:0000313" key="1">
    <source>
        <dbReference type="EMBL" id="OON14327.1"/>
    </source>
</evidence>
<evidence type="ECO:0000313" key="2">
    <source>
        <dbReference type="Proteomes" id="UP000243686"/>
    </source>
</evidence>
<organism evidence="1 2">
    <name type="scientific">Opisthorchis viverrini</name>
    <name type="common">Southeast Asian liver fluke</name>
    <dbReference type="NCBI Taxonomy" id="6198"/>
    <lineage>
        <taxon>Eukaryota</taxon>
        <taxon>Metazoa</taxon>
        <taxon>Spiralia</taxon>
        <taxon>Lophotrochozoa</taxon>
        <taxon>Platyhelminthes</taxon>
        <taxon>Trematoda</taxon>
        <taxon>Digenea</taxon>
        <taxon>Opisthorchiida</taxon>
        <taxon>Opisthorchiata</taxon>
        <taxon>Opisthorchiidae</taxon>
        <taxon>Opisthorchis</taxon>
    </lineage>
</organism>
<sequence length="107" mass="12505">MRGLCNSTRNRKINAIYQMQNLRSLFATINYLGASLSQSSTHIRHLSLFPKIPPSIIVQHQTIPTKTPEHHNNPEVERLLKTQLCGFPPYEARKRWFFYLFRPNLAV</sequence>
<proteinExistence type="predicted"/>
<accession>A0A1S8WIR9</accession>
<dbReference type="Proteomes" id="UP000243686">
    <property type="component" value="Unassembled WGS sequence"/>
</dbReference>
<dbReference type="EMBL" id="KV906716">
    <property type="protein sequence ID" value="OON14327.1"/>
    <property type="molecule type" value="Genomic_DNA"/>
</dbReference>
<name>A0A1S8WIR9_OPIVI</name>